<evidence type="ECO:0000313" key="7">
    <source>
        <dbReference type="EMBL" id="ELR17807.1"/>
    </source>
</evidence>
<sequence>MRSATLFVTLSAVLFFFFFVASASSDDPLRGVFADWMRTHAKSYSNEEFVFRWNVWRENHRFIEEHNRQNHSYHLAMNQFGDLTADEFRTIYTAPASDSDAAPTPKEDNATSEAAAAPAHARRHPASLDWRTWGGVQAVKNEGSCGASYAFSAVGALETAYWRAHNTLPDLSEQQIVDCTREYGNGGCGGSTVTTLPPPPSPGGGWMHTAYKWLQEKGGAVSQANYPYTGRVGACRSGSMPKVAQVARYVRIPAGNEKALLDAIATTGTVSVAFNAGTQQFSYYSGGILDVANCGNLPTLAVLLIGYGTENGKDFWILKNSWGPAWGEQGYFRLARGKNMCGIADWASYPFTA</sequence>
<dbReference type="OMA" id="HEFNEMR"/>
<dbReference type="Pfam" id="PF00112">
    <property type="entry name" value="Peptidase_C1"/>
    <property type="match status" value="1"/>
</dbReference>
<dbReference type="InterPro" id="IPR000668">
    <property type="entry name" value="Peptidase_C1A_C"/>
</dbReference>
<feature type="region of interest" description="Disordered" evidence="3">
    <location>
        <begin position="96"/>
        <end position="121"/>
    </location>
</feature>
<feature type="signal peptide" evidence="4">
    <location>
        <begin position="1"/>
        <end position="25"/>
    </location>
</feature>
<dbReference type="VEuPathDB" id="AmoebaDB:ACA1_066290"/>
<dbReference type="InterPro" id="IPR013128">
    <property type="entry name" value="Peptidase_C1A"/>
</dbReference>
<keyword evidence="7" id="KW-0378">Hydrolase</keyword>
<evidence type="ECO:0000256" key="4">
    <source>
        <dbReference type="SAM" id="SignalP"/>
    </source>
</evidence>
<dbReference type="FunFam" id="3.90.70.10:FF:000332">
    <property type="entry name" value="Cathepsin L1"/>
    <property type="match status" value="1"/>
</dbReference>
<dbReference type="RefSeq" id="XP_004339820.1">
    <property type="nucleotide sequence ID" value="XM_004339772.1"/>
</dbReference>
<dbReference type="PRINTS" id="PR00705">
    <property type="entry name" value="PAPAIN"/>
</dbReference>
<dbReference type="InterPro" id="IPR013201">
    <property type="entry name" value="Prot_inhib_I29"/>
</dbReference>
<accession>L8GXX7</accession>
<dbReference type="SUPFAM" id="SSF54001">
    <property type="entry name" value="Cysteine proteinases"/>
    <property type="match status" value="1"/>
</dbReference>
<dbReference type="InterPro" id="IPR025661">
    <property type="entry name" value="Pept_asp_AS"/>
</dbReference>
<dbReference type="InterPro" id="IPR039417">
    <property type="entry name" value="Peptidase_C1A_papain-like"/>
</dbReference>
<name>L8GXX7_ACACF</name>
<gene>
    <name evidence="7" type="ORF">ACA1_066290</name>
</gene>
<comment type="similarity">
    <text evidence="1">Belongs to the peptidase C1 family.</text>
</comment>
<dbReference type="SMART" id="SM00848">
    <property type="entry name" value="Inhibitor_I29"/>
    <property type="match status" value="1"/>
</dbReference>
<dbReference type="GO" id="GO:0008234">
    <property type="term" value="F:cysteine-type peptidase activity"/>
    <property type="evidence" value="ECO:0007669"/>
    <property type="project" value="InterPro"/>
</dbReference>
<dbReference type="CDD" id="cd02248">
    <property type="entry name" value="Peptidase_C1A"/>
    <property type="match status" value="1"/>
</dbReference>
<evidence type="ECO:0000256" key="2">
    <source>
        <dbReference type="ARBA" id="ARBA00023157"/>
    </source>
</evidence>
<dbReference type="GO" id="GO:0006508">
    <property type="term" value="P:proteolysis"/>
    <property type="evidence" value="ECO:0007669"/>
    <property type="project" value="UniProtKB-KW"/>
</dbReference>
<dbReference type="PANTHER" id="PTHR12411">
    <property type="entry name" value="CYSTEINE PROTEASE FAMILY C1-RELATED"/>
    <property type="match status" value="1"/>
</dbReference>
<feature type="domain" description="Cathepsin propeptide inhibitor" evidence="6">
    <location>
        <begin position="33"/>
        <end position="88"/>
    </location>
</feature>
<dbReference type="EMBL" id="KB007974">
    <property type="protein sequence ID" value="ELR17807.1"/>
    <property type="molecule type" value="Genomic_DNA"/>
</dbReference>
<dbReference type="Pfam" id="PF08246">
    <property type="entry name" value="Inhibitor_I29"/>
    <property type="match status" value="1"/>
</dbReference>
<keyword evidence="2" id="KW-1015">Disulfide bond</keyword>
<feature type="chain" id="PRO_5018793518" evidence="4">
    <location>
        <begin position="26"/>
        <end position="353"/>
    </location>
</feature>
<dbReference type="STRING" id="1257118.L8GXX7"/>
<keyword evidence="4" id="KW-0732">Signal</keyword>
<dbReference type="PROSITE" id="PS00640">
    <property type="entry name" value="THIOL_PROTEASE_ASN"/>
    <property type="match status" value="1"/>
</dbReference>
<dbReference type="AlphaFoldDB" id="L8GXX7"/>
<evidence type="ECO:0000256" key="3">
    <source>
        <dbReference type="SAM" id="MobiDB-lite"/>
    </source>
</evidence>
<protein>
    <submittedName>
        <fullName evidence="7">Papain family cysteine protease subfamily protein</fullName>
    </submittedName>
</protein>
<evidence type="ECO:0000256" key="1">
    <source>
        <dbReference type="ARBA" id="ARBA00008455"/>
    </source>
</evidence>
<evidence type="ECO:0000259" key="6">
    <source>
        <dbReference type="SMART" id="SM00848"/>
    </source>
</evidence>
<dbReference type="SMART" id="SM00645">
    <property type="entry name" value="Pept_C1"/>
    <property type="match status" value="1"/>
</dbReference>
<reference evidence="7 8" key="1">
    <citation type="journal article" date="2013" name="Genome Biol.">
        <title>Genome of Acanthamoeba castellanii highlights extensive lateral gene transfer and early evolution of tyrosine kinase signaling.</title>
        <authorList>
            <person name="Clarke M."/>
            <person name="Lohan A.J."/>
            <person name="Liu B."/>
            <person name="Lagkouvardos I."/>
            <person name="Roy S."/>
            <person name="Zafar N."/>
            <person name="Bertelli C."/>
            <person name="Schilde C."/>
            <person name="Kianianmomeni A."/>
            <person name="Burglin T.R."/>
            <person name="Frech C."/>
            <person name="Turcotte B."/>
            <person name="Kopec K.O."/>
            <person name="Synnott J.M."/>
            <person name="Choo C."/>
            <person name="Paponov I."/>
            <person name="Finkler A."/>
            <person name="Soon Heng Tan C."/>
            <person name="Hutchins A.P."/>
            <person name="Weinmeier T."/>
            <person name="Rattei T."/>
            <person name="Chu J.S."/>
            <person name="Gimenez G."/>
            <person name="Irimia M."/>
            <person name="Rigden D.J."/>
            <person name="Fitzpatrick D.A."/>
            <person name="Lorenzo-Morales J."/>
            <person name="Bateman A."/>
            <person name="Chiu C.H."/>
            <person name="Tang P."/>
            <person name="Hegemann P."/>
            <person name="Fromm H."/>
            <person name="Raoult D."/>
            <person name="Greub G."/>
            <person name="Miranda-Saavedra D."/>
            <person name="Chen N."/>
            <person name="Nash P."/>
            <person name="Ginger M.L."/>
            <person name="Horn M."/>
            <person name="Schaap P."/>
            <person name="Caler L."/>
            <person name="Loftus B."/>
        </authorList>
    </citation>
    <scope>NUCLEOTIDE SEQUENCE [LARGE SCALE GENOMIC DNA]</scope>
    <source>
        <strain evidence="7 8">Neff</strain>
    </source>
</reference>
<dbReference type="InterPro" id="IPR038765">
    <property type="entry name" value="Papain-like_cys_pep_sf"/>
</dbReference>
<dbReference type="KEGG" id="acan:ACA1_066290"/>
<dbReference type="Proteomes" id="UP000011083">
    <property type="component" value="Unassembled WGS sequence"/>
</dbReference>
<evidence type="ECO:0000259" key="5">
    <source>
        <dbReference type="SMART" id="SM00645"/>
    </source>
</evidence>
<evidence type="ECO:0000313" key="8">
    <source>
        <dbReference type="Proteomes" id="UP000011083"/>
    </source>
</evidence>
<keyword evidence="8" id="KW-1185">Reference proteome</keyword>
<proteinExistence type="inferred from homology"/>
<dbReference type="GeneID" id="14918114"/>
<feature type="domain" description="Peptidase C1A papain C-terminal" evidence="5">
    <location>
        <begin position="124"/>
        <end position="351"/>
    </location>
</feature>
<keyword evidence="7" id="KW-0645">Protease</keyword>
<dbReference type="Gene3D" id="3.90.70.10">
    <property type="entry name" value="Cysteine proteinases"/>
    <property type="match status" value="1"/>
</dbReference>
<organism evidence="7 8">
    <name type="scientific">Acanthamoeba castellanii (strain ATCC 30010 / Neff)</name>
    <dbReference type="NCBI Taxonomy" id="1257118"/>
    <lineage>
        <taxon>Eukaryota</taxon>
        <taxon>Amoebozoa</taxon>
        <taxon>Discosea</taxon>
        <taxon>Longamoebia</taxon>
        <taxon>Centramoebida</taxon>
        <taxon>Acanthamoebidae</taxon>
        <taxon>Acanthamoeba</taxon>
    </lineage>
</organism>
<dbReference type="OrthoDB" id="10259130at2759"/>